<dbReference type="Gene3D" id="3.40.50.300">
    <property type="entry name" value="P-loop containing nucleotide triphosphate hydrolases"/>
    <property type="match status" value="5"/>
</dbReference>
<dbReference type="Pfam" id="PF12777">
    <property type="entry name" value="MT"/>
    <property type="match status" value="1"/>
</dbReference>
<dbReference type="Gene3D" id="1.20.920.20">
    <property type="match status" value="1"/>
</dbReference>
<dbReference type="InterPro" id="IPR026983">
    <property type="entry name" value="DHC"/>
</dbReference>
<dbReference type="GO" id="GO:0045505">
    <property type="term" value="F:dynein intermediate chain binding"/>
    <property type="evidence" value="ECO:0007669"/>
    <property type="project" value="InterPro"/>
</dbReference>
<feature type="domain" description="Dynein heavy chain AAA 5 extension" evidence="8">
    <location>
        <begin position="1946"/>
        <end position="2067"/>
    </location>
</feature>
<dbReference type="GO" id="GO:0051959">
    <property type="term" value="F:dynein light intermediate chain binding"/>
    <property type="evidence" value="ECO:0007669"/>
    <property type="project" value="InterPro"/>
</dbReference>
<dbReference type="InterPro" id="IPR041466">
    <property type="entry name" value="Dynein_AAA5_ext"/>
</dbReference>
<evidence type="ECO:0000256" key="1">
    <source>
        <dbReference type="ARBA" id="ARBA00023054"/>
    </source>
</evidence>
<dbReference type="Pfam" id="PF17852">
    <property type="entry name" value="Dynein_AAA_lid"/>
    <property type="match status" value="1"/>
</dbReference>
<accession>A0A1V9ZQ10</accession>
<dbReference type="GO" id="GO:0007018">
    <property type="term" value="P:microtubule-based movement"/>
    <property type="evidence" value="ECO:0007669"/>
    <property type="project" value="InterPro"/>
</dbReference>
<evidence type="ECO:0000259" key="9">
    <source>
        <dbReference type="Pfam" id="PF18199"/>
    </source>
</evidence>
<feature type="domain" description="Dynein heavy chain AAA module D4" evidence="7">
    <location>
        <begin position="2425"/>
        <end position="2614"/>
    </location>
</feature>
<evidence type="ECO:0000259" key="8">
    <source>
        <dbReference type="Pfam" id="PF17852"/>
    </source>
</evidence>
<dbReference type="Pfam" id="PF12775">
    <property type="entry name" value="AAA_7"/>
    <property type="match status" value="1"/>
</dbReference>
<dbReference type="OrthoDB" id="447173at2759"/>
<feature type="domain" description="Dynein heavy chain linker" evidence="4">
    <location>
        <begin position="853"/>
        <end position="1283"/>
    </location>
</feature>
<dbReference type="Gene3D" id="1.10.472.130">
    <property type="match status" value="1"/>
</dbReference>
<dbReference type="InterPro" id="IPR041228">
    <property type="entry name" value="Dynein_C"/>
</dbReference>
<feature type="domain" description="Dynein heavy chain C-terminal" evidence="9">
    <location>
        <begin position="3934"/>
        <end position="4119"/>
    </location>
</feature>
<evidence type="ECO:0000259" key="4">
    <source>
        <dbReference type="Pfam" id="PF08393"/>
    </source>
</evidence>
<feature type="domain" description="Dynein heavy chain coiled coil stalk" evidence="6">
    <location>
        <begin position="2722"/>
        <end position="2989"/>
    </location>
</feature>
<evidence type="ECO:0000256" key="3">
    <source>
        <dbReference type="SAM" id="MobiDB-lite"/>
    </source>
</evidence>
<dbReference type="Pfam" id="PF12780">
    <property type="entry name" value="AAA_8"/>
    <property type="match status" value="1"/>
</dbReference>
<dbReference type="Proteomes" id="UP000243217">
    <property type="component" value="Unassembled WGS sequence"/>
</dbReference>
<dbReference type="Pfam" id="PF12774">
    <property type="entry name" value="AAA_6"/>
    <property type="match status" value="1"/>
</dbReference>
<feature type="compositionally biased region" description="Basic and acidic residues" evidence="3">
    <location>
        <begin position="116"/>
        <end position="125"/>
    </location>
</feature>
<evidence type="ECO:0000259" key="5">
    <source>
        <dbReference type="Pfam" id="PF12774"/>
    </source>
</evidence>
<evidence type="ECO:0000259" key="7">
    <source>
        <dbReference type="Pfam" id="PF12780"/>
    </source>
</evidence>
<gene>
    <name evidence="10" type="ORF">THRCLA_06256</name>
</gene>
<dbReference type="InterPro" id="IPR024317">
    <property type="entry name" value="Dynein_heavy_chain_D4_dom"/>
</dbReference>
<sequence>MERKGSSSRSARMSARREIEQTSLKDDGYTESNQWIDAEEYHRMSKIVANEKEAEYRNAHAILPMKHMKQTWHTPLHVPLGKLKQANLSLPEGIKPVAPAPPQSCAPRNTSRRTMRLKEESEANDHRELISRLKSENKELYNKLSTRFRQQRNSRLSPVKSSISVTTVEDAILYFISEKHRRNVLYYHLENNSKSLSFRPYDIKRVPTLAHTSREEHYLLSATHMVHCKPNDHAEVIPISEWVYHSKMFDHLLRSIPLFQQLLRRRIFAKWSAYVNRSIFQKMRQKLVSRLCFARPNYTAAILHLADISSMIQSYRALRLSDDDNKGSMSLIDWSNLQSNRLRDIEAQLVEAKAIAHRALEVLVQSIRIASTPDTTLEELNAVDMYEMRQAYPDWKSIPMVRMKTFKKDKVAQIKQAKADLLYLPTFFRLLQYIYLESLFGMVTASTESLHFEFSQPQSASTITVAVSFLAEQGSVVLFEPSENDVLLQTSESITKLITLANSFCSNRPLQSYLTSEEATTCITTDLPSSMLKLTEVIQASSKFQSVTCALQATIQDTFTRVASQVTQFEGLRPIYGSMQTLSEALPLLDSSTYMTEMPSLLAAISKKIGLLDAWQSQCYRIQSSWNIGFVEVHCRHILMEVMDKICAQRATADELLQCIANRGITECVTKLKDAIALFDERPQLIQAFCQQKKATRLLLDKEGELLQDMAMVDDAFRVLKNLSPNAATNCLSQYNMIHASYAKYTLSQQANVKFSKKMVPQIAKQILAALQKLTFQCKRIMNQLEINLTVVNAQSVMASGKIDFESKLRPLAEIKVELDRISEAAVLYYEYQNVLSMKVTPISNLQAALSFYNEVHEVWAVSQEWKISVHSMQNSKFLTQSWLSHLDTIKGFHARADQVRCRYENKIFNGIKGEIAYFLKQLDLLVELGSSYIKTTHWEQIFKVLGCSLSIGTMTLKQLNDANLWSNVDKIKIITYHARVDAETEAILQKMKARWAATQLQCADLELDSSIVDELLIALDDDLVQVQLLMQKTSQSSLYQALALWSDEINYIQDTLELWISTQADWLKLDRLFQLPDVQSNVRHGNVEFQAISRKWKAMMKGVRTTTSIKQCVREVTNRAFLADTKQLFERLWKQLVLFLQEKRREFPRFNFLSDRDILSIMAGTTLSLRDPSNLPASQSHLSEVIGICFEHLKFTTVRIQMTNFNSLLGESIGGEHLLDSTNLITDMQPVEDQYTTDITAVHGSHDEILELSSAVRVTHRPEFWMHELHKSIQRAMRECIRMTIAQEGGNPVLHSYIKDGNGNMCQFKKSYAILVSMDSVIAKSEELIQSWPLQVLLLAFRIYFTGDCCRFIQDEYDLSTYKSYRDQQLYKAKMWITTMQKTSSTQTRLACATLSLNFLNNIHALERLHDSDNRSFMWSQMLQYQWALDNQTVQICQGLKKYDYGFEYLGPHSTIALTPLTERIMWNISTAFRLYAGALVYGETGVSKQATIRELVTCLGALCVVYDCSIQLNIGQLSRILGGIVQCQAYAMVVGLENVATNSFENFLHQIKRLQHALKTLKDKVILDNMSIGIHSHDRSSINFGVCCKLTLSDPNCDVVNMYTRSFVPIAASFQMVDVIVLAQIYLTCHGFEQVNNLSHELHSFLLIHEAGYGKSKGEQVTVRTVKKILDLACTFRNLFSEEGHVLAYAIMHAIGSRISTTRKRVFLQQLHASFPTFHHVELDITKTQSRIQESIQANHRISTPILSKKVYELYHMCAKYTINVITGEVATGKSTIIDILSGIRKSHSSQSSEFPKCYRIAAATLKTFEFYGQFSPHNNEWIDGILTHYVHQKASRDRRQPWLIFDGDMASACIEPLYAITDDSSYVHLPNGERLDTSKVKIFFETCTLEAWSPAALNRFGVMFVPSDSLPYTVFIKSWVLSIESSIGIRGDKRIFKAAKVISQLMRSHLPSLLEVCKNHWQTHLSFHAPTYVLKLIQILNNFFEQLTTGDSTTLEKDMVLVYLFACTWSLGAYIDIEARQLFHDTLIEIAPELMHHRLFTSGRTVYDIYLHCEKQNVALVTWQSKLEKMDWAGMTYHSYVFVPNATSVCVEHMMEYFAASKQHALVIGNRGSGKSSCAKRSMNQLIKRNFVAKTIYVERSMESRVLQESIMADLERKMKGLYGPGIGKHAMVYFVEDLHLGSIACQEQFRQVFDTKGIYHRRTFEFIELQHHSIICFASTHPQEAVSVPHRLLRHLHVIWIPPVSPDALFKMFQSLPQHMVDHFTPRFNVENIWRILQFPLIVFELLMQEDFESFFAQFPLGDLVLIYSHVFRASRSNFETKSHFEALVYNVTVNVLSPKASGTLNGVQYFGKVLPPIATTLDFELVSYNNRPLYGDKSDGFGYVQLSSKEATSLFIKGHEKFQWHHPTFQNSLVKNLAPFPEAIDAMLAVLFGLSDLRQHLILLGPRGCGKRTSTVVVCGILSYNYVEIRTSAGFFTHIKEILLHVGIHAKHTVLYVAVDQLEFTMVQSILNLIRGGELPTNLFSPEDIDIITEGIAQLPSMCNTSPSKSQCIDHYRRNLNAFLHVAFSMGCDDRLHSMLDYFGSLLEFSTLHNFKPWAPSAFVIIYEHMNVLPPLQQVVWQIHKSFLKLSSKSSTNTTEQYKTFVMGLSVYHIERTKAIQDMRAQYSQGLKMMSQHTSTIKALGSSERILAKRLRTLSAKSEQINSRYEKFVAIEQEARIAFEEKDQSYQLVKKKLDEERFLIQFELDQTIPELQTAIQSLSKINKLHITEMKSFTSPPDLVRLVMQAVCILLGLGAAPTWEDALFVLCDMKFLDRLRTFDKNNIPDAVMRKLDKVLQHPKFNEEEMKRASIASTSLCQWVLALARYHRVMTVVRPKQSTIDSAERDLDRVKREVDVVRDGWSSHVTQVNQLQLAWHENEAMKMQIKHDYDELIKRVQSLERVNHAFEVFKSLLRKENHRIQSLEQASLGDSVLLTAMSTYVAGIAPSDRMPFIEAWTTDLNQAKIHHSANLIEAMTGAEGLQELRTSCNIADPGIYMNLYYMSRWKMLKQARTQHMLLFDPHGIAILWIKTVERLTLEVVSANDPMLLARFEMSPPNPNYILLVDRVAECEESVLWDFISLLRMKKIRHPVYFIADYNCTANWSIELVEMFVTLNFELKADILQLYIVALFFSRFFPADDNHLHALNEALLEDMRHRSLTIKSLLRQLNNPFLLSSDDEVTQLASQMDELVLVNASIESKQKDIQAIEAIRDNHAEIGQRGRALMDATSAFGFEQRCRSIHLIEDGINHLQEPMPGADVGDICHQLTVRFLQDVLHGLPEQFHVPFTFFVALAIAATEYNCKPLVQLCWIKLEEQKLHCTPGIHLPIDVFLSSPTLTHKAATQVVENAILRCARKLIAKCENVSDTPKLSFEAILSGKARLWYSKTGQKHSYAIVRLLNKAEDLLAIDMFKPLLDDIDNNIELYESFMQSKPHFLQDVPRTKFMNSLPAVAKLMFIALCHDIIIPNMMQQVVNAYVPEINYEVVTIPVIAQITDCHQPILMQYDCKKLVHPLWCIIEAAQSIGIRDADIWYFSFSTPDIIGATLRALKDASVHGGWLILQDFVHISPSDLVDLSRQFEAMANGDMSLHTDFRVWLIDESPSSLLYRLPMIRLRAFFFNISFKMQSHWRNLSSPYQYGLQYFHSIVLAGHEFGGVHTASPFSCRLSQYELEKAEYLLELLDDKRDKFKASEVAMLIAPLYQGKSIDPSINIQFQTLLQWIFELSVGAPNRPNMGEWFCRLQRSTQAYSSQRQALIREGLRRSCDVLIPMDMGMTAVMMGLPNLLDTYFDTMTMVSIATTLTLSRTHSKPNFRPLNSRFDDVLDALALQIPSDNVFLHTHHRKKLQDHIKNQSFPTLLHEVLTLELYEMESLLTLIWHDLRATSATIELTLLQGQVPEEWLSRGYSCPRSLVKFITWLQSSVSYYLEFLFTFQVQVLYLQAFQNPHGVLFKLLHAHSIVSNTSVCDLCLGVCLSDNVANSANLTHIFLRNAKWCNEKLELCELNIDDLLIQPSTNLRITPLSRSEISSLGWFPCPVYSYYSTSQSTLATPIVFHIYIPISHDVSNYYAKAVAIVLNESS</sequence>
<dbReference type="PANTHER" id="PTHR45703">
    <property type="entry name" value="DYNEIN HEAVY CHAIN"/>
    <property type="match status" value="1"/>
</dbReference>
<feature type="region of interest" description="Disordered" evidence="3">
    <location>
        <begin position="93"/>
        <end position="125"/>
    </location>
</feature>
<dbReference type="InterPro" id="IPR042222">
    <property type="entry name" value="Dynein_2_N"/>
</dbReference>
<dbReference type="InterPro" id="IPR027417">
    <property type="entry name" value="P-loop_NTPase"/>
</dbReference>
<organism evidence="10 11">
    <name type="scientific">Thraustotheca clavata</name>
    <dbReference type="NCBI Taxonomy" id="74557"/>
    <lineage>
        <taxon>Eukaryota</taxon>
        <taxon>Sar</taxon>
        <taxon>Stramenopiles</taxon>
        <taxon>Oomycota</taxon>
        <taxon>Saprolegniomycetes</taxon>
        <taxon>Saprolegniales</taxon>
        <taxon>Achlyaceae</taxon>
        <taxon>Thraustotheca</taxon>
    </lineage>
</organism>
<dbReference type="Pfam" id="PF08393">
    <property type="entry name" value="DHC_N2"/>
    <property type="match status" value="1"/>
</dbReference>
<proteinExistence type="predicted"/>
<reference evidence="10 11" key="1">
    <citation type="journal article" date="2014" name="Genome Biol. Evol.">
        <title>The secreted proteins of Achlya hypogyna and Thraustotheca clavata identify the ancestral oomycete secretome and reveal gene acquisitions by horizontal gene transfer.</title>
        <authorList>
            <person name="Misner I."/>
            <person name="Blouin N."/>
            <person name="Leonard G."/>
            <person name="Richards T.A."/>
            <person name="Lane C.E."/>
        </authorList>
    </citation>
    <scope>NUCLEOTIDE SEQUENCE [LARGE SCALE GENOMIC DNA]</scope>
    <source>
        <strain evidence="10 11">ATCC 34112</strain>
    </source>
</reference>
<feature type="region of interest" description="Disordered" evidence="3">
    <location>
        <begin position="1"/>
        <end position="24"/>
    </location>
</feature>
<evidence type="ECO:0000256" key="2">
    <source>
        <dbReference type="SAM" id="Coils"/>
    </source>
</evidence>
<dbReference type="InterPro" id="IPR042228">
    <property type="entry name" value="Dynein_linker_3"/>
</dbReference>
<dbReference type="Gene3D" id="1.20.58.1120">
    <property type="match status" value="1"/>
</dbReference>
<comment type="caution">
    <text evidence="10">The sequence shown here is derived from an EMBL/GenBank/DDBJ whole genome shotgun (WGS) entry which is preliminary data.</text>
</comment>
<evidence type="ECO:0000259" key="6">
    <source>
        <dbReference type="Pfam" id="PF12777"/>
    </source>
</evidence>
<dbReference type="SUPFAM" id="SSF52540">
    <property type="entry name" value="P-loop containing nucleoside triphosphate hydrolases"/>
    <property type="match status" value="1"/>
</dbReference>
<dbReference type="Gene3D" id="3.20.180.20">
    <property type="entry name" value="Dynein heavy chain, N-terminal domain 2"/>
    <property type="match status" value="1"/>
</dbReference>
<protein>
    <submittedName>
        <fullName evidence="10">Dynein heavy chain</fullName>
    </submittedName>
</protein>
<dbReference type="EMBL" id="JNBS01001761">
    <property type="protein sequence ID" value="OQS00069.1"/>
    <property type="molecule type" value="Genomic_DNA"/>
</dbReference>
<dbReference type="STRING" id="74557.A0A1V9ZQ10"/>
<dbReference type="InterPro" id="IPR013602">
    <property type="entry name" value="Dynein_heavy_linker"/>
</dbReference>
<dbReference type="GO" id="GO:0005524">
    <property type="term" value="F:ATP binding"/>
    <property type="evidence" value="ECO:0007669"/>
    <property type="project" value="InterPro"/>
</dbReference>
<dbReference type="Gene3D" id="1.10.287.2620">
    <property type="match status" value="1"/>
</dbReference>
<feature type="domain" description="Dynein heavy chain hydrolytic ATP-binding dynein motor region" evidence="5">
    <location>
        <begin position="1446"/>
        <end position="1777"/>
    </location>
</feature>
<evidence type="ECO:0000313" key="11">
    <source>
        <dbReference type="Proteomes" id="UP000243217"/>
    </source>
</evidence>
<dbReference type="Pfam" id="PF18199">
    <property type="entry name" value="Dynein_C"/>
    <property type="match status" value="1"/>
</dbReference>
<dbReference type="InterPro" id="IPR035699">
    <property type="entry name" value="AAA_6"/>
</dbReference>
<feature type="compositionally biased region" description="Basic and acidic residues" evidence="3">
    <location>
        <begin position="15"/>
        <end position="24"/>
    </location>
</feature>
<keyword evidence="1 2" id="KW-0175">Coiled coil</keyword>
<feature type="coiled-coil region" evidence="2">
    <location>
        <begin position="2887"/>
        <end position="2949"/>
    </location>
</feature>
<dbReference type="Gene3D" id="1.20.140.100">
    <property type="entry name" value="Dynein heavy chain, N-terminal domain 2"/>
    <property type="match status" value="1"/>
</dbReference>
<keyword evidence="11" id="KW-1185">Reference proteome</keyword>
<dbReference type="GO" id="GO:0030286">
    <property type="term" value="C:dynein complex"/>
    <property type="evidence" value="ECO:0007669"/>
    <property type="project" value="InterPro"/>
</dbReference>
<dbReference type="InterPro" id="IPR024743">
    <property type="entry name" value="Dynein_HC_stalk"/>
</dbReference>
<name>A0A1V9ZQ10_9STRA</name>
<dbReference type="PANTHER" id="PTHR45703:SF36">
    <property type="entry name" value="DYNEIN HEAVY CHAIN, CYTOPLASMIC"/>
    <property type="match status" value="1"/>
</dbReference>
<evidence type="ECO:0000313" key="10">
    <source>
        <dbReference type="EMBL" id="OQS00069.1"/>
    </source>
</evidence>